<reference evidence="2" key="1">
    <citation type="journal article" date="2020" name="mSystems">
        <title>Genome- and Community-Level Interaction Insights into Carbon Utilization and Element Cycling Functions of Hydrothermarchaeota in Hydrothermal Sediment.</title>
        <authorList>
            <person name="Zhou Z."/>
            <person name="Liu Y."/>
            <person name="Xu W."/>
            <person name="Pan J."/>
            <person name="Luo Z.H."/>
            <person name="Li M."/>
        </authorList>
    </citation>
    <scope>NUCLEOTIDE SEQUENCE</scope>
    <source>
        <strain evidence="2">SpSt-649</strain>
    </source>
</reference>
<dbReference type="PANTHER" id="PTHR10695">
    <property type="entry name" value="DEPHOSPHO-COA KINASE-RELATED"/>
    <property type="match status" value="1"/>
</dbReference>
<dbReference type="InterPro" id="IPR014729">
    <property type="entry name" value="Rossmann-like_a/b/a_fold"/>
</dbReference>
<dbReference type="GO" id="GO:0015937">
    <property type="term" value="P:coenzyme A biosynthetic process"/>
    <property type="evidence" value="ECO:0007669"/>
    <property type="project" value="TreeGrafter"/>
</dbReference>
<proteinExistence type="predicted"/>
<dbReference type="EC" id="2.7.7.3" evidence="2"/>
<dbReference type="PANTHER" id="PTHR10695:SF46">
    <property type="entry name" value="BIFUNCTIONAL COENZYME A SYNTHASE-RELATED"/>
    <property type="match status" value="1"/>
</dbReference>
<dbReference type="NCBIfam" id="TIGR00125">
    <property type="entry name" value="cyt_tran_rel"/>
    <property type="match status" value="1"/>
</dbReference>
<comment type="caution">
    <text evidence="2">The sequence shown here is derived from an EMBL/GenBank/DDBJ whole genome shotgun (WGS) entry which is preliminary data.</text>
</comment>
<organism evidence="2">
    <name type="scientific">Thermofilum pendens</name>
    <dbReference type="NCBI Taxonomy" id="2269"/>
    <lineage>
        <taxon>Archaea</taxon>
        <taxon>Thermoproteota</taxon>
        <taxon>Thermoprotei</taxon>
        <taxon>Thermofilales</taxon>
        <taxon>Thermofilaceae</taxon>
        <taxon>Thermofilum</taxon>
    </lineage>
</organism>
<feature type="domain" description="Cytidyltransferase-like" evidence="1">
    <location>
        <begin position="17"/>
        <end position="150"/>
    </location>
</feature>
<protein>
    <submittedName>
        <fullName evidence="2">Pantetheine-phosphate adenylyltransferase</fullName>
        <ecNumber evidence="2">2.7.7.3</ecNumber>
    </submittedName>
</protein>
<dbReference type="Pfam" id="PF01467">
    <property type="entry name" value="CTP_transf_like"/>
    <property type="match status" value="1"/>
</dbReference>
<dbReference type="AlphaFoldDB" id="A0A7C4H8S2"/>
<gene>
    <name evidence="2" type="ORF">ENU21_03005</name>
</gene>
<keyword evidence="2" id="KW-0808">Transferase</keyword>
<dbReference type="EMBL" id="DTBQ01000087">
    <property type="protein sequence ID" value="HGM46711.1"/>
    <property type="molecule type" value="Genomic_DNA"/>
</dbReference>
<keyword evidence="2" id="KW-0548">Nucleotidyltransferase</keyword>
<dbReference type="GO" id="GO:0004140">
    <property type="term" value="F:dephospho-CoA kinase activity"/>
    <property type="evidence" value="ECO:0007669"/>
    <property type="project" value="TreeGrafter"/>
</dbReference>
<dbReference type="SUPFAM" id="SSF52374">
    <property type="entry name" value="Nucleotidylyl transferase"/>
    <property type="match status" value="1"/>
</dbReference>
<evidence type="ECO:0000259" key="1">
    <source>
        <dbReference type="Pfam" id="PF01467"/>
    </source>
</evidence>
<accession>A0A7C4H8S2</accession>
<dbReference type="Gene3D" id="3.40.50.620">
    <property type="entry name" value="HUPs"/>
    <property type="match status" value="1"/>
</dbReference>
<dbReference type="InterPro" id="IPR004821">
    <property type="entry name" value="Cyt_trans-like"/>
</dbReference>
<evidence type="ECO:0000313" key="2">
    <source>
        <dbReference type="EMBL" id="HGM46711.1"/>
    </source>
</evidence>
<name>A0A7C4H8S2_THEPE</name>
<sequence length="176" mass="19478">MREVLRLRVKDCRKGAVGGTFSLLHRGHRLLLSYAALNSERLLIGVTSDEYAQSRKTHPVEPFELRALSVLLYVLTVNPEVVVEVVPIDDAYGPAVVDPELDCIFVSEETLAGALAVNLVRRLRGLKPLKIHSVEVILHEGGVKLSSTLLWKKIPAADTGSYHLNAKRHEDEPGEK</sequence>
<dbReference type="NCBIfam" id="NF001985">
    <property type="entry name" value="PRK00777.1"/>
    <property type="match status" value="1"/>
</dbReference>
<dbReference type="GO" id="GO:0004595">
    <property type="term" value="F:pantetheine-phosphate adenylyltransferase activity"/>
    <property type="evidence" value="ECO:0007669"/>
    <property type="project" value="UniProtKB-EC"/>
</dbReference>